<dbReference type="GO" id="GO:0005886">
    <property type="term" value="C:plasma membrane"/>
    <property type="evidence" value="ECO:0007669"/>
    <property type="project" value="UniProtKB-SubCell"/>
</dbReference>
<dbReference type="RefSeq" id="WP_254675749.1">
    <property type="nucleotide sequence ID" value="NZ_JAMWDU010000009.1"/>
</dbReference>
<keyword evidence="5 7" id="KW-1133">Transmembrane helix</keyword>
<dbReference type="EMBL" id="JAMWDU010000009">
    <property type="protein sequence ID" value="MCP8889017.1"/>
    <property type="molecule type" value="Genomic_DNA"/>
</dbReference>
<dbReference type="Proteomes" id="UP001060275">
    <property type="component" value="Unassembled WGS sequence"/>
</dbReference>
<gene>
    <name evidence="9" type="ORF">NF348_18045</name>
</gene>
<reference evidence="9" key="1">
    <citation type="submission" date="2022-06" db="EMBL/GenBank/DDBJ databases">
        <title>Devosia sp. XJ19-45 genome assembly.</title>
        <authorList>
            <person name="Li B."/>
            <person name="Cai M."/>
            <person name="Nie G."/>
            <person name="Li W."/>
        </authorList>
    </citation>
    <scope>NUCLEOTIDE SEQUENCE</scope>
    <source>
        <strain evidence="9">XJ19-45</strain>
    </source>
</reference>
<evidence type="ECO:0000313" key="10">
    <source>
        <dbReference type="Proteomes" id="UP001060275"/>
    </source>
</evidence>
<feature type="transmembrane region" description="Helical" evidence="7">
    <location>
        <begin position="70"/>
        <end position="90"/>
    </location>
</feature>
<dbReference type="PANTHER" id="PTHR30151">
    <property type="entry name" value="ALKANE SULFONATE ABC TRANSPORTER-RELATED, MEMBRANE SUBUNIT"/>
    <property type="match status" value="1"/>
</dbReference>
<evidence type="ECO:0000259" key="8">
    <source>
        <dbReference type="PROSITE" id="PS50928"/>
    </source>
</evidence>
<evidence type="ECO:0000256" key="5">
    <source>
        <dbReference type="ARBA" id="ARBA00022989"/>
    </source>
</evidence>
<dbReference type="CDD" id="cd06261">
    <property type="entry name" value="TM_PBP2"/>
    <property type="match status" value="1"/>
</dbReference>
<evidence type="ECO:0000256" key="3">
    <source>
        <dbReference type="ARBA" id="ARBA00022475"/>
    </source>
</evidence>
<accession>A0A9Q4ART0</accession>
<evidence type="ECO:0000256" key="7">
    <source>
        <dbReference type="RuleBase" id="RU363032"/>
    </source>
</evidence>
<dbReference type="PROSITE" id="PS50928">
    <property type="entry name" value="ABC_TM1"/>
    <property type="match status" value="1"/>
</dbReference>
<feature type="transmembrane region" description="Helical" evidence="7">
    <location>
        <begin position="12"/>
        <end position="32"/>
    </location>
</feature>
<feature type="transmembrane region" description="Helical" evidence="7">
    <location>
        <begin position="171"/>
        <end position="191"/>
    </location>
</feature>
<sequence>MGDRLGRLGRFAWSGWSGLAAVALLAAVWQAGHEAYGDFILPSPMATALAAIGLLAAPENWTLLLVTMRRALSGFFLAGILGALLGVIAGYAPAVMRLSRPLLTVALGVPPIAWIVLTMIWFGASDATVAATILVSATPVVFVAGAEGVMTRDRGLDAMAEVFGAGPIRRFLSVGLRQVCAHLLPALALALGTSFKVAVMAELLANAGGVGGALARTRAMLDITGALAWVMLSVVALVVGEYGLVRPVRAELERWREAAQPWGVKR</sequence>
<dbReference type="GO" id="GO:0055085">
    <property type="term" value="P:transmembrane transport"/>
    <property type="evidence" value="ECO:0007669"/>
    <property type="project" value="InterPro"/>
</dbReference>
<evidence type="ECO:0000256" key="4">
    <source>
        <dbReference type="ARBA" id="ARBA00022692"/>
    </source>
</evidence>
<keyword evidence="6 7" id="KW-0472">Membrane</keyword>
<evidence type="ECO:0000256" key="2">
    <source>
        <dbReference type="ARBA" id="ARBA00022448"/>
    </source>
</evidence>
<proteinExistence type="inferred from homology"/>
<keyword evidence="10" id="KW-1185">Reference proteome</keyword>
<organism evidence="9 10">
    <name type="scientific">Devosia ureilytica</name>
    <dbReference type="NCBI Taxonomy" id="2952754"/>
    <lineage>
        <taxon>Bacteria</taxon>
        <taxon>Pseudomonadati</taxon>
        <taxon>Pseudomonadota</taxon>
        <taxon>Alphaproteobacteria</taxon>
        <taxon>Hyphomicrobiales</taxon>
        <taxon>Devosiaceae</taxon>
        <taxon>Devosia</taxon>
    </lineage>
</organism>
<comment type="subcellular location">
    <subcellularLocation>
        <location evidence="1 7">Cell membrane</location>
        <topology evidence="1 7">Multi-pass membrane protein</topology>
    </subcellularLocation>
</comment>
<keyword evidence="2 7" id="KW-0813">Transport</keyword>
<dbReference type="Pfam" id="PF00528">
    <property type="entry name" value="BPD_transp_1"/>
    <property type="match status" value="1"/>
</dbReference>
<dbReference type="SUPFAM" id="SSF161098">
    <property type="entry name" value="MetI-like"/>
    <property type="match status" value="1"/>
</dbReference>
<feature type="transmembrane region" description="Helical" evidence="7">
    <location>
        <begin position="129"/>
        <end position="150"/>
    </location>
</feature>
<dbReference type="InterPro" id="IPR000515">
    <property type="entry name" value="MetI-like"/>
</dbReference>
<evidence type="ECO:0000256" key="6">
    <source>
        <dbReference type="ARBA" id="ARBA00023136"/>
    </source>
</evidence>
<protein>
    <submittedName>
        <fullName evidence="9">ABC transporter permease subunit</fullName>
    </submittedName>
</protein>
<feature type="transmembrane region" description="Helical" evidence="7">
    <location>
        <begin position="39"/>
        <end position="58"/>
    </location>
</feature>
<keyword evidence="3" id="KW-1003">Cell membrane</keyword>
<evidence type="ECO:0000313" key="9">
    <source>
        <dbReference type="EMBL" id="MCP8889017.1"/>
    </source>
</evidence>
<evidence type="ECO:0000256" key="1">
    <source>
        <dbReference type="ARBA" id="ARBA00004651"/>
    </source>
</evidence>
<comment type="caution">
    <text evidence="9">The sequence shown here is derived from an EMBL/GenBank/DDBJ whole genome shotgun (WGS) entry which is preliminary data.</text>
</comment>
<dbReference type="InterPro" id="IPR035906">
    <property type="entry name" value="MetI-like_sf"/>
</dbReference>
<feature type="transmembrane region" description="Helical" evidence="7">
    <location>
        <begin position="102"/>
        <end position="123"/>
    </location>
</feature>
<keyword evidence="4 7" id="KW-0812">Transmembrane</keyword>
<feature type="transmembrane region" description="Helical" evidence="7">
    <location>
        <begin position="227"/>
        <end position="245"/>
    </location>
</feature>
<comment type="similarity">
    <text evidence="7">Belongs to the binding-protein-dependent transport system permease family.</text>
</comment>
<name>A0A9Q4ART0_9HYPH</name>
<dbReference type="PANTHER" id="PTHR30151:SF38">
    <property type="entry name" value="ALIPHATIC SULFONATES TRANSPORT PERMEASE PROTEIN SSUC-RELATED"/>
    <property type="match status" value="1"/>
</dbReference>
<dbReference type="AlphaFoldDB" id="A0A9Q4ART0"/>
<feature type="domain" description="ABC transmembrane type-1" evidence="8">
    <location>
        <begin position="64"/>
        <end position="243"/>
    </location>
</feature>
<dbReference type="Gene3D" id="1.10.3720.10">
    <property type="entry name" value="MetI-like"/>
    <property type="match status" value="1"/>
</dbReference>